<dbReference type="InterPro" id="IPR045584">
    <property type="entry name" value="Pilin-like"/>
</dbReference>
<dbReference type="Proteomes" id="UP000320672">
    <property type="component" value="Chromosome"/>
</dbReference>
<evidence type="ECO:0000313" key="3">
    <source>
        <dbReference type="EMBL" id="QDS95966.1"/>
    </source>
</evidence>
<dbReference type="NCBIfam" id="TIGR02532">
    <property type="entry name" value="IV_pilin_GFxxxE"/>
    <property type="match status" value="1"/>
</dbReference>
<dbReference type="InterPro" id="IPR011453">
    <property type="entry name" value="DUF1559"/>
</dbReference>
<dbReference type="Gene3D" id="3.30.700.10">
    <property type="entry name" value="Glycoprotein, Type 4 Pilin"/>
    <property type="match status" value="1"/>
</dbReference>
<dbReference type="AlphaFoldDB" id="A0A517MM42"/>
<keyword evidence="1" id="KW-1133">Transmembrane helix</keyword>
<reference evidence="3 4" key="1">
    <citation type="submission" date="2019-02" db="EMBL/GenBank/DDBJ databases">
        <title>Deep-cultivation of Planctomycetes and their phenomic and genomic characterization uncovers novel biology.</title>
        <authorList>
            <person name="Wiegand S."/>
            <person name="Jogler M."/>
            <person name="Boedeker C."/>
            <person name="Pinto D."/>
            <person name="Vollmers J."/>
            <person name="Rivas-Marin E."/>
            <person name="Kohn T."/>
            <person name="Peeters S.H."/>
            <person name="Heuer A."/>
            <person name="Rast P."/>
            <person name="Oberbeckmann S."/>
            <person name="Bunk B."/>
            <person name="Jeske O."/>
            <person name="Meyerdierks A."/>
            <person name="Storesund J.E."/>
            <person name="Kallscheuer N."/>
            <person name="Luecker S."/>
            <person name="Lage O.M."/>
            <person name="Pohl T."/>
            <person name="Merkel B.J."/>
            <person name="Hornburger P."/>
            <person name="Mueller R.-W."/>
            <person name="Bruemmer F."/>
            <person name="Labrenz M."/>
            <person name="Spormann A.M."/>
            <person name="Op den Camp H."/>
            <person name="Overmann J."/>
            <person name="Amann R."/>
            <person name="Jetten M.S.M."/>
            <person name="Mascher T."/>
            <person name="Medema M.H."/>
            <person name="Devos D.P."/>
            <person name="Kaster A.-K."/>
            <person name="Ovreas L."/>
            <person name="Rohde M."/>
            <person name="Galperin M.Y."/>
            <person name="Jogler C."/>
        </authorList>
    </citation>
    <scope>NUCLEOTIDE SEQUENCE [LARGE SCALE GENOMIC DNA]</scope>
    <source>
        <strain evidence="3 4">FF011L</strain>
    </source>
</reference>
<dbReference type="Pfam" id="PF07963">
    <property type="entry name" value="N_methyl"/>
    <property type="match status" value="1"/>
</dbReference>
<keyword evidence="1" id="KW-0472">Membrane</keyword>
<dbReference type="InterPro" id="IPR012902">
    <property type="entry name" value="N_methyl_site"/>
</dbReference>
<dbReference type="EMBL" id="CP036262">
    <property type="protein sequence ID" value="QDS95966.1"/>
    <property type="molecule type" value="Genomic_DNA"/>
</dbReference>
<evidence type="ECO:0000256" key="1">
    <source>
        <dbReference type="SAM" id="Phobius"/>
    </source>
</evidence>
<dbReference type="KEGG" id="rml:FF011L_47680"/>
<gene>
    <name evidence="3" type="ORF">FF011L_47680</name>
</gene>
<evidence type="ECO:0000313" key="4">
    <source>
        <dbReference type="Proteomes" id="UP000320672"/>
    </source>
</evidence>
<feature type="transmembrane region" description="Helical" evidence="1">
    <location>
        <begin position="33"/>
        <end position="57"/>
    </location>
</feature>
<dbReference type="Pfam" id="PF07596">
    <property type="entry name" value="SBP_bac_10"/>
    <property type="match status" value="1"/>
</dbReference>
<protein>
    <recommendedName>
        <fullName evidence="2">DUF1559 domain-containing protein</fullName>
    </recommendedName>
</protein>
<keyword evidence="4" id="KW-1185">Reference proteome</keyword>
<feature type="domain" description="DUF1559" evidence="2">
    <location>
        <begin position="58"/>
        <end position="318"/>
    </location>
</feature>
<dbReference type="InterPro" id="IPR027558">
    <property type="entry name" value="Pre_pil_HX9DG_C"/>
</dbReference>
<evidence type="ECO:0000259" key="2">
    <source>
        <dbReference type="Pfam" id="PF07596"/>
    </source>
</evidence>
<accession>A0A517MM42</accession>
<dbReference type="PROSITE" id="PS00409">
    <property type="entry name" value="PROKAR_NTER_METHYL"/>
    <property type="match status" value="1"/>
</dbReference>
<dbReference type="NCBIfam" id="TIGR04294">
    <property type="entry name" value="pre_pil_HX9DG"/>
    <property type="match status" value="1"/>
</dbReference>
<dbReference type="PANTHER" id="PTHR30093:SF2">
    <property type="entry name" value="TYPE II SECRETION SYSTEM PROTEIN H"/>
    <property type="match status" value="1"/>
</dbReference>
<keyword evidence="1" id="KW-0812">Transmembrane</keyword>
<dbReference type="RefSeq" id="WP_246109568.1">
    <property type="nucleotide sequence ID" value="NZ_CP036262.1"/>
</dbReference>
<proteinExistence type="predicted"/>
<dbReference type="PANTHER" id="PTHR30093">
    <property type="entry name" value="GENERAL SECRETION PATHWAY PROTEIN G"/>
    <property type="match status" value="1"/>
</dbReference>
<dbReference type="SUPFAM" id="SSF54523">
    <property type="entry name" value="Pili subunits"/>
    <property type="match status" value="1"/>
</dbReference>
<sequence>MGIYGADRLVLGANKTGQLFRRMDRSRSKPRHGFTLVELLVVIAVIGILVGLMLPAVQSVRETARRLSCSNNLKQLGLSLQLYHDSHLRFPYGWDTRGMTWSGHILPQLEQNPLYDSLQFHETGAGNWAYNGGPNETAAGTVIGSLRCPSMNLPTHLSNHGIPERVPVSYRGNAGSLASSDDASTIVPGTRSLEHLQQNGIFYGCSQVRLGDVRDGTSQTFMIGESFTDPFFYKDGQAMDYWAIGSPSIDPCRCDGGTGGTEFSEVVGTTFAPLNARRTAPQLTGRQLELAFGGYHPEGAYLVFCDGAVHFLNDSIDDAIYRSLSSRNGNESIPGW</sequence>
<organism evidence="3 4">
    <name type="scientific">Roseimaritima multifibrata</name>
    <dbReference type="NCBI Taxonomy" id="1930274"/>
    <lineage>
        <taxon>Bacteria</taxon>
        <taxon>Pseudomonadati</taxon>
        <taxon>Planctomycetota</taxon>
        <taxon>Planctomycetia</taxon>
        <taxon>Pirellulales</taxon>
        <taxon>Pirellulaceae</taxon>
        <taxon>Roseimaritima</taxon>
    </lineage>
</organism>
<name>A0A517MM42_9BACT</name>